<keyword evidence="4" id="KW-0443">Lipid metabolism</keyword>
<dbReference type="AlphaFoldDB" id="A0A9W8RT27"/>
<dbReference type="EMBL" id="JAOQAZ010000025">
    <property type="protein sequence ID" value="KAJ4252805.1"/>
    <property type="molecule type" value="Genomic_DNA"/>
</dbReference>
<evidence type="ECO:0000313" key="5">
    <source>
        <dbReference type="EMBL" id="KAJ4252805.1"/>
    </source>
</evidence>
<dbReference type="PANTHER" id="PTHR10272:SF0">
    <property type="entry name" value="PLATELET-ACTIVATING FACTOR ACETYLHYDROLASE"/>
    <property type="match status" value="1"/>
</dbReference>
<dbReference type="Gene3D" id="3.40.50.1820">
    <property type="entry name" value="alpha/beta hydrolase"/>
    <property type="match status" value="1"/>
</dbReference>
<proteinExistence type="predicted"/>
<evidence type="ECO:0000313" key="6">
    <source>
        <dbReference type="Proteomes" id="UP001152049"/>
    </source>
</evidence>
<dbReference type="Proteomes" id="UP001152049">
    <property type="component" value="Unassembled WGS sequence"/>
</dbReference>
<sequence>MEFPNTTLIGRAASIPVNSASPIVTFMPVVLLAKDRKDRKFDLELKVTAPATGDNLPIILLSHGHGPSNYLSSLKGYGPIGDWWAAHGFVVILPTHLNSRQLGFELNPETIQDTFMASRVKDMIQVLDSLDTIEETVPLLKGRLDRSKIAVAGHSLGSLTANILLGAVNTDPRDGTKLEAADQRIKAGVIFGGLGLGGDDRSENGKKMLPFYDINFDTLTTPLLTIWGDDDASPHLAARDATWHLDPYTHSKGPKAQFCVKGGKHGFGGISGWDALECQDEDPERLGFMQRVTWAYLRSQLYPGDNAWEEAKKVIAQNAEIGNIEEK</sequence>
<dbReference type="SUPFAM" id="SSF53474">
    <property type="entry name" value="alpha/beta-Hydrolases"/>
    <property type="match status" value="1"/>
</dbReference>
<reference evidence="5" key="1">
    <citation type="submission" date="2022-09" db="EMBL/GenBank/DDBJ databases">
        <title>Fusarium specimens isolated from Avocado Roots.</title>
        <authorList>
            <person name="Stajich J."/>
            <person name="Roper C."/>
            <person name="Heimlech-Rivalta G."/>
        </authorList>
    </citation>
    <scope>NUCLEOTIDE SEQUENCE</scope>
    <source>
        <strain evidence="5">CF00136</strain>
    </source>
</reference>
<evidence type="ECO:0000256" key="1">
    <source>
        <dbReference type="ARBA" id="ARBA00013201"/>
    </source>
</evidence>
<protein>
    <recommendedName>
        <fullName evidence="1">1-alkyl-2-acetylglycerophosphocholine esterase</fullName>
        <ecNumber evidence="1">3.1.1.47</ecNumber>
    </recommendedName>
</protein>
<keyword evidence="3" id="KW-0442">Lipid degradation</keyword>
<accession>A0A9W8RT27</accession>
<dbReference type="InterPro" id="IPR029058">
    <property type="entry name" value="AB_hydrolase_fold"/>
</dbReference>
<evidence type="ECO:0000256" key="2">
    <source>
        <dbReference type="ARBA" id="ARBA00022801"/>
    </source>
</evidence>
<gene>
    <name evidence="5" type="ORF">NW762_010711</name>
</gene>
<comment type="caution">
    <text evidence="5">The sequence shown here is derived from an EMBL/GenBank/DDBJ whole genome shotgun (WGS) entry which is preliminary data.</text>
</comment>
<organism evidence="5 6">
    <name type="scientific">Fusarium torreyae</name>
    <dbReference type="NCBI Taxonomy" id="1237075"/>
    <lineage>
        <taxon>Eukaryota</taxon>
        <taxon>Fungi</taxon>
        <taxon>Dikarya</taxon>
        <taxon>Ascomycota</taxon>
        <taxon>Pezizomycotina</taxon>
        <taxon>Sordariomycetes</taxon>
        <taxon>Hypocreomycetidae</taxon>
        <taxon>Hypocreales</taxon>
        <taxon>Nectriaceae</taxon>
        <taxon>Fusarium</taxon>
    </lineage>
</organism>
<dbReference type="GO" id="GO:0003847">
    <property type="term" value="F:1-alkyl-2-acetylglycerophosphocholine esterase activity"/>
    <property type="evidence" value="ECO:0007669"/>
    <property type="project" value="UniProtKB-EC"/>
</dbReference>
<name>A0A9W8RT27_9HYPO</name>
<dbReference type="GO" id="GO:0016042">
    <property type="term" value="P:lipid catabolic process"/>
    <property type="evidence" value="ECO:0007669"/>
    <property type="project" value="UniProtKB-KW"/>
</dbReference>
<keyword evidence="6" id="KW-1185">Reference proteome</keyword>
<evidence type="ECO:0000256" key="4">
    <source>
        <dbReference type="ARBA" id="ARBA00023098"/>
    </source>
</evidence>
<keyword evidence="2" id="KW-0378">Hydrolase</keyword>
<dbReference type="PANTHER" id="PTHR10272">
    <property type="entry name" value="PLATELET-ACTIVATING FACTOR ACETYLHYDROLASE"/>
    <property type="match status" value="1"/>
</dbReference>
<dbReference type="OrthoDB" id="2363873at2759"/>
<dbReference type="EC" id="3.1.1.47" evidence="1"/>
<evidence type="ECO:0000256" key="3">
    <source>
        <dbReference type="ARBA" id="ARBA00022963"/>
    </source>
</evidence>